<organism evidence="2 3">
    <name type="scientific">Streptomyces shenzhenensis</name>
    <dbReference type="NCBI Taxonomy" id="943815"/>
    <lineage>
        <taxon>Bacteria</taxon>
        <taxon>Bacillati</taxon>
        <taxon>Actinomycetota</taxon>
        <taxon>Actinomycetes</taxon>
        <taxon>Kitasatosporales</taxon>
        <taxon>Streptomycetaceae</taxon>
        <taxon>Streptomyces</taxon>
    </lineage>
</organism>
<name>A0A3M0IAQ5_9ACTN</name>
<gene>
    <name evidence="2" type="ORF">CTZ28_10305</name>
</gene>
<dbReference type="AlphaFoldDB" id="A0A3M0IAQ5"/>
<comment type="caution">
    <text evidence="2">The sequence shown here is derived from an EMBL/GenBank/DDBJ whole genome shotgun (WGS) entry which is preliminary data.</text>
</comment>
<sequence>MLVVGGGFGGPPAGALPHCASQHGAAGTHDTWTGPPGRGPCGSSAPGHRRGAGRLARGRRGGCRPGRGDRRRHAHRAPTGSQDRWTSPSARRGTAV</sequence>
<evidence type="ECO:0000313" key="3">
    <source>
        <dbReference type="Proteomes" id="UP000270471"/>
    </source>
</evidence>
<feature type="region of interest" description="Disordered" evidence="1">
    <location>
        <begin position="19"/>
        <end position="96"/>
    </location>
</feature>
<keyword evidence="3" id="KW-1185">Reference proteome</keyword>
<feature type="compositionally biased region" description="Basic residues" evidence="1">
    <location>
        <begin position="47"/>
        <end position="62"/>
    </location>
</feature>
<accession>A0A3M0IAQ5</accession>
<evidence type="ECO:0000256" key="1">
    <source>
        <dbReference type="SAM" id="MobiDB-lite"/>
    </source>
</evidence>
<dbReference type="Proteomes" id="UP000270471">
    <property type="component" value="Unassembled WGS sequence"/>
</dbReference>
<reference evidence="2 3" key="1">
    <citation type="submission" date="2017-11" db="EMBL/GenBank/DDBJ databases">
        <title>Draft genome of actinobacteria isolated from guarana (Paullinia cupana (Mart.) Ducke.</title>
        <authorList>
            <person name="Siqueira K.A."/>
            <person name="Liotti R.G."/>
            <person name="Mendes T.A.O."/>
            <person name="Soares M.A."/>
        </authorList>
    </citation>
    <scope>NUCLEOTIDE SEQUENCE [LARGE SCALE GENOMIC DNA]</scope>
    <source>
        <strain evidence="2 3">193</strain>
    </source>
</reference>
<protein>
    <submittedName>
        <fullName evidence="2">Uncharacterized protein</fullName>
    </submittedName>
</protein>
<proteinExistence type="predicted"/>
<feature type="compositionally biased region" description="Polar residues" evidence="1">
    <location>
        <begin position="79"/>
        <end position="89"/>
    </location>
</feature>
<evidence type="ECO:0000313" key="2">
    <source>
        <dbReference type="EMBL" id="RMB85904.1"/>
    </source>
</evidence>
<dbReference type="EMBL" id="PENI01000005">
    <property type="protein sequence ID" value="RMB85904.1"/>
    <property type="molecule type" value="Genomic_DNA"/>
</dbReference>